<protein>
    <submittedName>
        <fullName evidence="1">Uncharacterized protein</fullName>
    </submittedName>
</protein>
<dbReference type="AlphaFoldDB" id="L7W2J5"/>
<accession>L7W2J5</accession>
<proteinExistence type="predicted"/>
<sequence>MAGQAQGAQLPPSIGITQTSEFLTDETVIKAGIVGHKNGSLGHFYNFTGHLKKTRGLFHHLVIDARQYRNVPGNGRFGIDEAFPTVDDLMAIVQNYGDFGNAITRCFSSSCFYINNGIFFFHSILLVLLDHQEGPSLKNNELKWSFSKKMFLFYFFS</sequence>
<organism evidence="1">
    <name type="scientific">uncultured bacterium A1Q1_fos_97</name>
    <dbReference type="NCBI Taxonomy" id="1256593"/>
    <lineage>
        <taxon>Bacteria</taxon>
        <taxon>environmental samples</taxon>
    </lineage>
</organism>
<reference evidence="1" key="1">
    <citation type="submission" date="2012-09" db="EMBL/GenBank/DDBJ databases">
        <title>Metagenomic Characterization of a Microbial Community in Wastewater Detects High Levels of Antibiotic Resistance.</title>
        <authorList>
            <person name="Abrams M."/>
            <person name="Caldwell A."/>
            <person name="Vandaei E."/>
            <person name="Lee W."/>
            <person name="Perrott J."/>
            <person name="Khan S.Y."/>
            <person name="Ta J."/>
            <person name="Romero D."/>
            <person name="Nguyen V."/>
            <person name="Pourmand N."/>
            <person name="Ouverney C.C."/>
        </authorList>
    </citation>
    <scope>NUCLEOTIDE SEQUENCE</scope>
</reference>
<dbReference type="EMBL" id="JX649914">
    <property type="protein sequence ID" value="AGC72850.1"/>
    <property type="molecule type" value="Genomic_DNA"/>
</dbReference>
<evidence type="ECO:0000313" key="1">
    <source>
        <dbReference type="EMBL" id="AGC72850.1"/>
    </source>
</evidence>
<name>L7W2J5_9BACT</name>